<keyword evidence="5" id="KW-1185">Reference proteome</keyword>
<dbReference type="GO" id="GO:0003677">
    <property type="term" value="F:DNA binding"/>
    <property type="evidence" value="ECO:0007669"/>
    <property type="project" value="InterPro"/>
</dbReference>
<evidence type="ECO:0000313" key="3">
    <source>
        <dbReference type="EMBL" id="QHQ26370.1"/>
    </source>
</evidence>
<name>A0AAP9LEL3_9GAMM</name>
<dbReference type="Proteomes" id="UP000464054">
    <property type="component" value="Chromosome"/>
</dbReference>
<gene>
    <name evidence="2" type="primary">gpM</name>
    <name evidence="2" type="ORF">ACIPSN_03255</name>
    <name evidence="3" type="ORF">GMX10_21815</name>
</gene>
<reference evidence="4" key="1">
    <citation type="submission" date="2019-11" db="EMBL/GenBank/DDBJ databases">
        <authorList>
            <person name="Jee S."/>
        </authorList>
    </citation>
    <scope>NUCLEOTIDE SEQUENCE [LARGE SCALE GENOMIC DNA]</scope>
    <source>
        <strain evidence="4">PZ1</strain>
    </source>
</reference>
<dbReference type="InterPro" id="IPR010270">
    <property type="entry name" value="Phage_P2_GpM"/>
</dbReference>
<proteinExistence type="predicted"/>
<feature type="region of interest" description="Disordered" evidence="1">
    <location>
        <begin position="218"/>
        <end position="273"/>
    </location>
</feature>
<dbReference type="EMBL" id="CP046377">
    <property type="protein sequence ID" value="QHQ26370.1"/>
    <property type="molecule type" value="Genomic_DNA"/>
</dbReference>
<evidence type="ECO:0000256" key="1">
    <source>
        <dbReference type="SAM" id="MobiDB-lite"/>
    </source>
</evidence>
<dbReference type="Proteomes" id="UP001617714">
    <property type="component" value="Unassembled WGS sequence"/>
</dbReference>
<reference evidence="3" key="2">
    <citation type="journal article" date="2022" name="Plant Pathol J">
        <title>Comparative Genomic Analysis of Pathogenic Factors of Pectobacterium Species Isolated in South Korea Using Whole-Genome Sequencing.</title>
        <authorList>
            <person name="Jee S."/>
            <person name="Kang I.J."/>
            <person name="Bak G."/>
            <person name="Kang S."/>
            <person name="Lee J."/>
            <person name="Heu S."/>
            <person name="Hwang I."/>
        </authorList>
    </citation>
    <scope>NUCLEOTIDE SEQUENCE</scope>
    <source>
        <strain evidence="3">PZ1</strain>
    </source>
</reference>
<dbReference type="EMBL" id="JBIXKD010000003">
    <property type="protein sequence ID" value="MFJ5320401.1"/>
    <property type="molecule type" value="Genomic_DNA"/>
</dbReference>
<sequence length="273" mass="29969">MLTPAQRHFQTVMAQRHGKSNGGDVERTAYEQQLHRLRMDKSRLSQVQSATTKAELKRELLPDYQGWVNGVLAADSGHADEVLTTIMIWSIDAGLVGDALRIADYVLRHRLPMPDQYTRTVATALVDEICDPALAAFKADVSVAPLAADLLLQLERLTASEDMPDQVRAKLYKTLGYTLRLDTNELSAARDWLQRAVTLFDGIGVKRDIELLGRALKKSTESETAAENTDAPPSPPADKPADKPVAKATRAPRKSTTARASRTTTPRAKKSAS</sequence>
<dbReference type="AlphaFoldDB" id="A0AAP9LEL3"/>
<dbReference type="RefSeq" id="WP_161547116.1">
    <property type="nucleotide sequence ID" value="NZ_CP046377.1"/>
</dbReference>
<dbReference type="GO" id="GO:0004519">
    <property type="term" value="F:endonuclease activity"/>
    <property type="evidence" value="ECO:0007669"/>
    <property type="project" value="InterPro"/>
</dbReference>
<reference evidence="2 5" key="3">
    <citation type="submission" date="2024-10" db="EMBL/GenBank/DDBJ databases">
        <authorList>
            <person name="Lu C.-H."/>
        </authorList>
    </citation>
    <scope>NUCLEOTIDE SEQUENCE [LARGE SCALE GENOMIC DNA]</scope>
    <source>
        <strain evidence="2 5">22QBSP01-2</strain>
    </source>
</reference>
<dbReference type="Pfam" id="PF05944">
    <property type="entry name" value="Phage_term_smal"/>
    <property type="match status" value="1"/>
</dbReference>
<evidence type="ECO:0000313" key="5">
    <source>
        <dbReference type="Proteomes" id="UP001617714"/>
    </source>
</evidence>
<accession>A0AAP9LEL3</accession>
<evidence type="ECO:0000313" key="2">
    <source>
        <dbReference type="EMBL" id="MFJ5320401.1"/>
    </source>
</evidence>
<organism evidence="3 4">
    <name type="scientific">Pectobacterium parvum</name>
    <dbReference type="NCBI Taxonomy" id="2778550"/>
    <lineage>
        <taxon>Bacteria</taxon>
        <taxon>Pseudomonadati</taxon>
        <taxon>Pseudomonadota</taxon>
        <taxon>Gammaproteobacteria</taxon>
        <taxon>Enterobacterales</taxon>
        <taxon>Pectobacteriaceae</taxon>
        <taxon>Pectobacterium</taxon>
    </lineage>
</organism>
<feature type="compositionally biased region" description="Low complexity" evidence="1">
    <location>
        <begin position="246"/>
        <end position="266"/>
    </location>
</feature>
<protein>
    <submittedName>
        <fullName evidence="2 3">Terminase</fullName>
    </submittedName>
</protein>
<evidence type="ECO:0000313" key="4">
    <source>
        <dbReference type="Proteomes" id="UP000464054"/>
    </source>
</evidence>